<dbReference type="SUPFAM" id="SSF48208">
    <property type="entry name" value="Six-hairpin glycosidases"/>
    <property type="match status" value="1"/>
</dbReference>
<keyword evidence="4" id="KW-1185">Reference proteome</keyword>
<accession>A0AAN7CN67</accession>
<comment type="caution">
    <text evidence="3">The sequence shown here is derived from an EMBL/GenBank/DDBJ whole genome shotgun (WGS) entry which is preliminary data.</text>
</comment>
<evidence type="ECO:0000256" key="1">
    <source>
        <dbReference type="SAM" id="SignalP"/>
    </source>
</evidence>
<dbReference type="PANTHER" id="PTHR34987">
    <property type="entry name" value="C, PUTATIVE (AFU_ORTHOLOGUE AFUA_3G02880)-RELATED"/>
    <property type="match status" value="1"/>
</dbReference>
<organism evidence="3 4">
    <name type="scientific">Corynascus novoguineensis</name>
    <dbReference type="NCBI Taxonomy" id="1126955"/>
    <lineage>
        <taxon>Eukaryota</taxon>
        <taxon>Fungi</taxon>
        <taxon>Dikarya</taxon>
        <taxon>Ascomycota</taxon>
        <taxon>Pezizomycotina</taxon>
        <taxon>Sordariomycetes</taxon>
        <taxon>Sordariomycetidae</taxon>
        <taxon>Sordariales</taxon>
        <taxon>Chaetomiaceae</taxon>
        <taxon>Corynascus</taxon>
    </lineage>
</organism>
<dbReference type="PANTHER" id="PTHR34987:SF4">
    <property type="entry name" value="ALPHA-L-RHAMNOSIDASE C-TERMINAL DOMAIN-CONTAINING PROTEIN"/>
    <property type="match status" value="1"/>
</dbReference>
<proteinExistence type="predicted"/>
<protein>
    <submittedName>
        <fullName evidence="3">Glycoside hydrolase</fullName>
    </submittedName>
</protein>
<dbReference type="Gene3D" id="1.50.10.10">
    <property type="match status" value="1"/>
</dbReference>
<dbReference type="InterPro" id="IPR035398">
    <property type="entry name" value="Bac_rhamnosid_C"/>
</dbReference>
<dbReference type="Gene3D" id="2.60.120.560">
    <property type="entry name" value="Exo-inulinase, domain 1"/>
    <property type="match status" value="1"/>
</dbReference>
<feature type="signal peptide" evidence="1">
    <location>
        <begin position="1"/>
        <end position="15"/>
    </location>
</feature>
<dbReference type="GO" id="GO:0016787">
    <property type="term" value="F:hydrolase activity"/>
    <property type="evidence" value="ECO:0007669"/>
    <property type="project" value="UniProtKB-KW"/>
</dbReference>
<dbReference type="InterPro" id="IPR008928">
    <property type="entry name" value="6-hairpin_glycosidase_sf"/>
</dbReference>
<evidence type="ECO:0000313" key="4">
    <source>
        <dbReference type="Proteomes" id="UP001303647"/>
    </source>
</evidence>
<gene>
    <name evidence="3" type="ORF">C7999DRAFT_35296</name>
</gene>
<feature type="domain" description="Alpha-L-rhamnosidase C-terminal" evidence="2">
    <location>
        <begin position="709"/>
        <end position="771"/>
    </location>
</feature>
<sequence>MIGLISLGLSAIAGAAITQTHLYAPQADVLLITAQDGPILLSSTTIESGILVLDYGANVEGIPSFEVLSATGDTTVFEITYSESKAGLDLYTGDGPIPLAAAMDTYRVNRYNTVSPGQFINRHVQGAFRYQKLNLSSPGELTLQNVGVIPTTRTTSINMLPGSFKSSDTTITDIWAVGARTIQLTEIPKDSIPEFWKITSEGALIDSLAPQANGAPVAVTSTAYNLDFKVKPLIGGFGFSVLSDTLNSAIYMSVDVGARTIAAYMGSTTENTELARATVPSNVTLALGSWHSVHVEVAMTDIAISINGELVLKFTQYSKFYGSYGLGASFGHKAVFRDLVATDPVGTITYQHPLNDKSCLKDFLLGTNPLDVSVDGSRRDRIAYAGDLDIAGSAALVSTHGLEFVEGTLSLFASMQATPGFFIPTVKIQQKLLSTPLDVNTTGLIGYSWNLLTAVSQTYMHTGDLALALEWAPKIVRMLDWSHSQTLSNGLFNLSDATFGGDWNYYDPAQSGVVTKFNVLYAYALQETVGLLADVGVNISVYQDRLTALRAAIDKHLWSDELGAYVYSEGIRDGFGQDSNAIAILAGVNLDPSHSSETILSTLSRELSTPKGPLAFSSGVLQHGFQRYISPYASAYHLRAAFTSQNSTAARELLDSLWAPMTDTNNANYSGCFWETLDESGRPAFGVHTSLCHGWSAGPTAELSRFVLGAQPTKPGWVEWAVSPQTLGLTSAQGEVPTPFGTLSVSWKFCGTLLTMSVETPAGTTGLVNVPYPLLVPVTQSKFIVNGSVVNGTTLRVKGGSKVTIMQSRK</sequence>
<keyword evidence="3" id="KW-0378">Hydrolase</keyword>
<name>A0AAN7CN67_9PEZI</name>
<dbReference type="EMBL" id="MU857744">
    <property type="protein sequence ID" value="KAK4244332.1"/>
    <property type="molecule type" value="Genomic_DNA"/>
</dbReference>
<dbReference type="Pfam" id="PF17390">
    <property type="entry name" value="Bac_rhamnosid_C"/>
    <property type="match status" value="1"/>
</dbReference>
<dbReference type="Gene3D" id="2.60.420.10">
    <property type="entry name" value="Maltose phosphorylase, domain 3"/>
    <property type="match status" value="1"/>
</dbReference>
<reference evidence="3" key="1">
    <citation type="journal article" date="2023" name="Mol. Phylogenet. Evol.">
        <title>Genome-scale phylogeny and comparative genomics of the fungal order Sordariales.</title>
        <authorList>
            <person name="Hensen N."/>
            <person name="Bonometti L."/>
            <person name="Westerberg I."/>
            <person name="Brannstrom I.O."/>
            <person name="Guillou S."/>
            <person name="Cros-Aarteil S."/>
            <person name="Calhoun S."/>
            <person name="Haridas S."/>
            <person name="Kuo A."/>
            <person name="Mondo S."/>
            <person name="Pangilinan J."/>
            <person name="Riley R."/>
            <person name="LaButti K."/>
            <person name="Andreopoulos B."/>
            <person name="Lipzen A."/>
            <person name="Chen C."/>
            <person name="Yan M."/>
            <person name="Daum C."/>
            <person name="Ng V."/>
            <person name="Clum A."/>
            <person name="Steindorff A."/>
            <person name="Ohm R.A."/>
            <person name="Martin F."/>
            <person name="Silar P."/>
            <person name="Natvig D.O."/>
            <person name="Lalanne C."/>
            <person name="Gautier V."/>
            <person name="Ament-Velasquez S.L."/>
            <person name="Kruys A."/>
            <person name="Hutchinson M.I."/>
            <person name="Powell A.J."/>
            <person name="Barry K."/>
            <person name="Miller A.N."/>
            <person name="Grigoriev I.V."/>
            <person name="Debuchy R."/>
            <person name="Gladieux P."/>
            <person name="Hiltunen Thoren M."/>
            <person name="Johannesson H."/>
        </authorList>
    </citation>
    <scope>NUCLEOTIDE SEQUENCE</scope>
    <source>
        <strain evidence="3">CBS 359.72</strain>
    </source>
</reference>
<keyword evidence="1" id="KW-0732">Signal</keyword>
<evidence type="ECO:0000259" key="2">
    <source>
        <dbReference type="Pfam" id="PF17390"/>
    </source>
</evidence>
<evidence type="ECO:0000313" key="3">
    <source>
        <dbReference type="EMBL" id="KAK4244332.1"/>
    </source>
</evidence>
<feature type="chain" id="PRO_5042896072" evidence="1">
    <location>
        <begin position="16"/>
        <end position="810"/>
    </location>
</feature>
<dbReference type="Proteomes" id="UP001303647">
    <property type="component" value="Unassembled WGS sequence"/>
</dbReference>
<dbReference type="GO" id="GO:0005975">
    <property type="term" value="P:carbohydrate metabolic process"/>
    <property type="evidence" value="ECO:0007669"/>
    <property type="project" value="InterPro"/>
</dbReference>
<reference evidence="3" key="2">
    <citation type="submission" date="2023-05" db="EMBL/GenBank/DDBJ databases">
        <authorList>
            <consortium name="Lawrence Berkeley National Laboratory"/>
            <person name="Steindorff A."/>
            <person name="Hensen N."/>
            <person name="Bonometti L."/>
            <person name="Westerberg I."/>
            <person name="Brannstrom I.O."/>
            <person name="Guillou S."/>
            <person name="Cros-Aarteil S."/>
            <person name="Calhoun S."/>
            <person name="Haridas S."/>
            <person name="Kuo A."/>
            <person name="Mondo S."/>
            <person name="Pangilinan J."/>
            <person name="Riley R."/>
            <person name="Labutti K."/>
            <person name="Andreopoulos B."/>
            <person name="Lipzen A."/>
            <person name="Chen C."/>
            <person name="Yanf M."/>
            <person name="Daum C."/>
            <person name="Ng V."/>
            <person name="Clum A."/>
            <person name="Ohm R."/>
            <person name="Martin F."/>
            <person name="Silar P."/>
            <person name="Natvig D."/>
            <person name="Lalanne C."/>
            <person name="Gautier V."/>
            <person name="Ament-Velasquez S.L."/>
            <person name="Kruys A."/>
            <person name="Hutchinson M.I."/>
            <person name="Powell A.J."/>
            <person name="Barry K."/>
            <person name="Miller A.N."/>
            <person name="Grigoriev I.V."/>
            <person name="Debuchy R."/>
            <person name="Gladieux P."/>
            <person name="Thoren M.H."/>
            <person name="Johannesson H."/>
        </authorList>
    </citation>
    <scope>NUCLEOTIDE SEQUENCE</scope>
    <source>
        <strain evidence="3">CBS 359.72</strain>
    </source>
</reference>
<dbReference type="AlphaFoldDB" id="A0AAN7CN67"/>
<dbReference type="InterPro" id="IPR012341">
    <property type="entry name" value="6hp_glycosidase-like_sf"/>
</dbReference>